<name>A0A8H6HK94_9AGAR</name>
<dbReference type="Proteomes" id="UP000521943">
    <property type="component" value="Unassembled WGS sequence"/>
</dbReference>
<accession>A0A8H6HK94</accession>
<reference evidence="1 2" key="1">
    <citation type="submission" date="2020-07" db="EMBL/GenBank/DDBJ databases">
        <title>Comparative genomics of pyrophilous fungi reveals a link between fire events and developmental genes.</title>
        <authorList>
            <consortium name="DOE Joint Genome Institute"/>
            <person name="Steindorff A.S."/>
            <person name="Carver A."/>
            <person name="Calhoun S."/>
            <person name="Stillman K."/>
            <person name="Liu H."/>
            <person name="Lipzen A."/>
            <person name="Pangilinan J."/>
            <person name="Labutti K."/>
            <person name="Bruns T.D."/>
            <person name="Grigoriev I.V."/>
        </authorList>
    </citation>
    <scope>NUCLEOTIDE SEQUENCE [LARGE SCALE GENOMIC DNA]</scope>
    <source>
        <strain evidence="1 2">CBS 144469</strain>
    </source>
</reference>
<keyword evidence="2" id="KW-1185">Reference proteome</keyword>
<comment type="caution">
    <text evidence="1">The sequence shown here is derived from an EMBL/GenBank/DDBJ whole genome shotgun (WGS) entry which is preliminary data.</text>
</comment>
<evidence type="ECO:0000313" key="2">
    <source>
        <dbReference type="Proteomes" id="UP000521943"/>
    </source>
</evidence>
<gene>
    <name evidence="1" type="ORF">DFP72DRAFT_1049972</name>
</gene>
<dbReference type="EMBL" id="JACGCI010000078">
    <property type="protein sequence ID" value="KAF6747717.1"/>
    <property type="molecule type" value="Genomic_DNA"/>
</dbReference>
<dbReference type="AlphaFoldDB" id="A0A8H6HK94"/>
<evidence type="ECO:0000313" key="1">
    <source>
        <dbReference type="EMBL" id="KAF6747717.1"/>
    </source>
</evidence>
<dbReference type="OrthoDB" id="10593386at2759"/>
<sequence>MGFPVFRVLPQVIPLSPVRLAGLLHKSHRMAGGVIIEGQGRLRAHFQLQWRDGRGWVTVSWRYVVGEAIRDVQGGEGASERWGAEETVCAGGRGRACRSRGSDGEPLQDGQWDVAWEHKRRNQSGLTSAIQLGEDRVWRRGVGGTGASDGKRLARGSALVGPYLGDRIRHRSSCQLPPGSSLGLDLHVVQHRDDAEDSNNSHFERVHAFETRCYRFRVYGTQDESQWPDGKHASARLVIVPAHHYIPGNDISTIHTWVISHEYEMNDATVHFVTGRCSQPEEVRVTREMPRTSPALILETTLDCPYGYPTLVFTPPELCGKGKASDAAREATRNELKVHNARNPPAMLPSIPDGLSVRDVKKCARPVSDEGNILMSVPTVTSSDPFSVSPGQEC</sequence>
<proteinExistence type="predicted"/>
<organism evidence="1 2">
    <name type="scientific">Ephemerocybe angulata</name>
    <dbReference type="NCBI Taxonomy" id="980116"/>
    <lineage>
        <taxon>Eukaryota</taxon>
        <taxon>Fungi</taxon>
        <taxon>Dikarya</taxon>
        <taxon>Basidiomycota</taxon>
        <taxon>Agaricomycotina</taxon>
        <taxon>Agaricomycetes</taxon>
        <taxon>Agaricomycetidae</taxon>
        <taxon>Agaricales</taxon>
        <taxon>Agaricineae</taxon>
        <taxon>Psathyrellaceae</taxon>
        <taxon>Ephemerocybe</taxon>
    </lineage>
</organism>
<protein>
    <submittedName>
        <fullName evidence="1">Uncharacterized protein</fullName>
    </submittedName>
</protein>